<reference evidence="8" key="1">
    <citation type="submission" date="2013-09" db="EMBL/GenBank/DDBJ databases">
        <title>The Genome Sequence of Anopheles culicifacies species A.</title>
        <authorList>
            <consortium name="The Broad Institute Genomics Platform"/>
            <person name="Neafsey D.E."/>
            <person name="Besansky N."/>
            <person name="Howell P."/>
            <person name="Walton C."/>
            <person name="Young S.K."/>
            <person name="Zeng Q."/>
            <person name="Gargeya S."/>
            <person name="Fitzgerald M."/>
            <person name="Haas B."/>
            <person name="Abouelleil A."/>
            <person name="Allen A.W."/>
            <person name="Alvarado L."/>
            <person name="Arachchi H.M."/>
            <person name="Berlin A.M."/>
            <person name="Chapman S.B."/>
            <person name="Gainer-Dewar J."/>
            <person name="Goldberg J."/>
            <person name="Griggs A."/>
            <person name="Gujja S."/>
            <person name="Hansen M."/>
            <person name="Howarth C."/>
            <person name="Imamovic A."/>
            <person name="Ireland A."/>
            <person name="Larimer J."/>
            <person name="McCowan C."/>
            <person name="Murphy C."/>
            <person name="Pearson M."/>
            <person name="Poon T.W."/>
            <person name="Priest M."/>
            <person name="Roberts A."/>
            <person name="Saif S."/>
            <person name="Shea T."/>
            <person name="Sisk P."/>
            <person name="Sykes S."/>
            <person name="Wortman J."/>
            <person name="Nusbaum C."/>
            <person name="Birren B."/>
        </authorList>
    </citation>
    <scope>NUCLEOTIDE SEQUENCE [LARGE SCALE GENOMIC DNA]</scope>
    <source>
        <strain evidence="8">A-37</strain>
    </source>
</reference>
<comment type="function">
    <text evidence="6">Deoxyribonuclease which catalyzes (in vitro) the decatenation of kinetoplast DNA, which are circular DNA catenated to each other, producing linear DNA molecules. Plays an important role in chromosomal segregation and cell cycle progression during eye development probably via its DNA decatenation activity.</text>
</comment>
<dbReference type="InterPro" id="IPR001130">
    <property type="entry name" value="TatD-like"/>
</dbReference>
<dbReference type="SUPFAM" id="SSF51556">
    <property type="entry name" value="Metallo-dependent hydrolases"/>
    <property type="match status" value="1"/>
</dbReference>
<sequence>MMKFIGKVKLVCKPLFALFHVLMIVLDIGANLTDPMYQGIYNGSTKHEPDLCHVLERSWTGGLDKIIVTVGTLSDCEPTFEIVQNDGEISLKHSPITDNHPFFGSLVPVYQERLFATVGCHPTRCGEFVPDPEAYFASLCRQVEEHRDKVVAIGECGLDYDRLQFCEKDIQLQYFEKQLELATKYDLPLFLHCRNAHDDFIDILQRNLDKLPRRGVVHTFDGTLEAAETLIANGFAIGINGCSLKTEENLNVAAKIPDEWIMVETDSPWCEIRPSHAGSKHVKSKYPTVKKKEKWEPSSLIAGRCEPVMISQVLEVLAGIKGKPAAELADQYYTNTLKMFFPKQASEQLAR</sequence>
<evidence type="ECO:0000256" key="6">
    <source>
        <dbReference type="ARBA" id="ARBA00045223"/>
    </source>
</evidence>
<keyword evidence="8" id="KW-1185">Reference proteome</keyword>
<dbReference type="Proteomes" id="UP000075883">
    <property type="component" value="Unassembled WGS sequence"/>
</dbReference>
<evidence type="ECO:0000256" key="5">
    <source>
        <dbReference type="ARBA" id="ARBA00039767"/>
    </source>
</evidence>
<evidence type="ECO:0000256" key="4">
    <source>
        <dbReference type="ARBA" id="ARBA00022801"/>
    </source>
</evidence>
<dbReference type="PANTHER" id="PTHR10060">
    <property type="entry name" value="TATD FAMILY DEOXYRIBONUCLEASE"/>
    <property type="match status" value="1"/>
</dbReference>
<proteinExistence type="inferred from homology"/>
<reference evidence="7" key="2">
    <citation type="submission" date="2020-05" db="UniProtKB">
        <authorList>
            <consortium name="EnsemblMetazoa"/>
        </authorList>
    </citation>
    <scope>IDENTIFICATION</scope>
    <source>
        <strain evidence="7">A-37</strain>
    </source>
</reference>
<organism evidence="7 8">
    <name type="scientific">Anopheles culicifacies</name>
    <dbReference type="NCBI Taxonomy" id="139723"/>
    <lineage>
        <taxon>Eukaryota</taxon>
        <taxon>Metazoa</taxon>
        <taxon>Ecdysozoa</taxon>
        <taxon>Arthropoda</taxon>
        <taxon>Hexapoda</taxon>
        <taxon>Insecta</taxon>
        <taxon>Pterygota</taxon>
        <taxon>Neoptera</taxon>
        <taxon>Endopterygota</taxon>
        <taxon>Diptera</taxon>
        <taxon>Nematocera</taxon>
        <taxon>Culicoidea</taxon>
        <taxon>Culicidae</taxon>
        <taxon>Anophelinae</taxon>
        <taxon>Anopheles</taxon>
        <taxon>culicifacies species complex</taxon>
    </lineage>
</organism>
<dbReference type="GO" id="GO:0008296">
    <property type="term" value="F:3'-5'-DNA exonuclease activity"/>
    <property type="evidence" value="ECO:0007669"/>
    <property type="project" value="TreeGrafter"/>
</dbReference>
<dbReference type="EnsemblMetazoa" id="ACUA021842-RA">
    <property type="protein sequence ID" value="ACUA021842-PA"/>
    <property type="gene ID" value="ACUA021842"/>
</dbReference>
<dbReference type="VEuPathDB" id="VectorBase:ACUA021842"/>
<name>A0A182MMI1_9DIPT</name>
<dbReference type="Pfam" id="PF01026">
    <property type="entry name" value="TatD_DNase"/>
    <property type="match status" value="1"/>
</dbReference>
<dbReference type="EMBL" id="AXCM01000789">
    <property type="status" value="NOT_ANNOTATED_CDS"/>
    <property type="molecule type" value="Genomic_DNA"/>
</dbReference>
<dbReference type="PANTHER" id="PTHR10060:SF15">
    <property type="entry name" value="DEOXYRIBONUCLEASE TATDN1"/>
    <property type="match status" value="1"/>
</dbReference>
<accession>A0A182MMI1</accession>
<evidence type="ECO:0000256" key="1">
    <source>
        <dbReference type="ARBA" id="ARBA00009275"/>
    </source>
</evidence>
<dbReference type="InterPro" id="IPR050891">
    <property type="entry name" value="TatD-type_Hydrolase"/>
</dbReference>
<dbReference type="GO" id="GO:0046872">
    <property type="term" value="F:metal ion binding"/>
    <property type="evidence" value="ECO:0007669"/>
    <property type="project" value="UniProtKB-KW"/>
</dbReference>
<protein>
    <recommendedName>
        <fullName evidence="5">Deoxyribonuclease TATDN1</fullName>
    </recommendedName>
</protein>
<comment type="similarity">
    <text evidence="1">Belongs to the metallo-dependent hydrolases superfamily. TatD-type hydrolase family.</text>
</comment>
<dbReference type="GO" id="GO:0005829">
    <property type="term" value="C:cytosol"/>
    <property type="evidence" value="ECO:0007669"/>
    <property type="project" value="TreeGrafter"/>
</dbReference>
<dbReference type="PROSITE" id="PS01091">
    <property type="entry name" value="TATD_3"/>
    <property type="match status" value="1"/>
</dbReference>
<evidence type="ECO:0000256" key="2">
    <source>
        <dbReference type="ARBA" id="ARBA00022722"/>
    </source>
</evidence>
<keyword evidence="3" id="KW-0479">Metal-binding</keyword>
<dbReference type="STRING" id="139723.A0A182MMI1"/>
<dbReference type="InterPro" id="IPR018228">
    <property type="entry name" value="DNase_TatD-rel_CS"/>
</dbReference>
<evidence type="ECO:0000313" key="8">
    <source>
        <dbReference type="Proteomes" id="UP000075883"/>
    </source>
</evidence>
<keyword evidence="4" id="KW-0378">Hydrolase</keyword>
<evidence type="ECO:0000313" key="7">
    <source>
        <dbReference type="EnsemblMetazoa" id="ACUA021842-PA"/>
    </source>
</evidence>
<evidence type="ECO:0000256" key="3">
    <source>
        <dbReference type="ARBA" id="ARBA00022723"/>
    </source>
</evidence>
<dbReference type="CDD" id="cd01310">
    <property type="entry name" value="TatD_DNAse"/>
    <property type="match status" value="1"/>
</dbReference>
<dbReference type="PROSITE" id="PS01090">
    <property type="entry name" value="TATD_2"/>
    <property type="match status" value="1"/>
</dbReference>
<dbReference type="InterPro" id="IPR032466">
    <property type="entry name" value="Metal_Hydrolase"/>
</dbReference>
<keyword evidence="2" id="KW-0540">Nuclease</keyword>
<dbReference type="AlphaFoldDB" id="A0A182MMI1"/>
<dbReference type="Gene3D" id="3.20.20.140">
    <property type="entry name" value="Metal-dependent hydrolases"/>
    <property type="match status" value="1"/>
</dbReference>